<dbReference type="RefSeq" id="WP_103461496.1">
    <property type="nucleotide sequence ID" value="NZ_PPXD01000026.1"/>
</dbReference>
<sequence>MGNESSDRTWVLPEEPIPVRLMATIWADADGLHDDLAAPADLDAWLGSVGVQLNGVGATQEESLRARALRDSVRKLAAHVTGDKRPGAASPVTTVDDAARTVNAAASWRPIAQLRLDDARLVLGADAAASSVVAGLADVACEAQQLLSGDPSQLRACHAPGCVLYFTKTHPRREWCSVTCGNRARAARHYQLVRSARGAREHTER</sequence>
<name>A0A2S3Z9Q1_9MICO</name>
<reference evidence="2 3" key="1">
    <citation type="submission" date="2018-01" db="EMBL/GenBank/DDBJ databases">
        <title>Cryobacterium sp. nov., from glaciers in China.</title>
        <authorList>
            <person name="Liu Q."/>
            <person name="Xin Y.-H."/>
        </authorList>
    </citation>
    <scope>NUCLEOTIDE SEQUENCE [LARGE SCALE GENOMIC DNA]</scope>
    <source>
        <strain evidence="2 3">TMN-42</strain>
    </source>
</reference>
<dbReference type="Pfam" id="PF07336">
    <property type="entry name" value="ABATE"/>
    <property type="match status" value="1"/>
</dbReference>
<organism evidence="2 3">
    <name type="scientific">Cryobacterium zongtaii</name>
    <dbReference type="NCBI Taxonomy" id="1259217"/>
    <lineage>
        <taxon>Bacteria</taxon>
        <taxon>Bacillati</taxon>
        <taxon>Actinomycetota</taxon>
        <taxon>Actinomycetes</taxon>
        <taxon>Micrococcales</taxon>
        <taxon>Microbacteriaceae</taxon>
        <taxon>Cryobacterium</taxon>
    </lineage>
</organism>
<dbReference type="PANTHER" id="PTHR35525">
    <property type="entry name" value="BLL6575 PROTEIN"/>
    <property type="match status" value="1"/>
</dbReference>
<dbReference type="EMBL" id="PPXD01000026">
    <property type="protein sequence ID" value="POH62303.1"/>
    <property type="molecule type" value="Genomic_DNA"/>
</dbReference>
<comment type="caution">
    <text evidence="2">The sequence shown here is derived from an EMBL/GenBank/DDBJ whole genome shotgun (WGS) entry which is preliminary data.</text>
</comment>
<gene>
    <name evidence="2" type="ORF">C3B61_15590</name>
</gene>
<dbReference type="Pfam" id="PF11706">
    <property type="entry name" value="zf-CGNR"/>
    <property type="match status" value="1"/>
</dbReference>
<dbReference type="SUPFAM" id="SSF160904">
    <property type="entry name" value="Jann2411-like"/>
    <property type="match status" value="1"/>
</dbReference>
<accession>A0A2S3Z9Q1</accession>
<dbReference type="PANTHER" id="PTHR35525:SF3">
    <property type="entry name" value="BLL6575 PROTEIN"/>
    <property type="match status" value="1"/>
</dbReference>
<proteinExistence type="predicted"/>
<dbReference type="InterPro" id="IPR010852">
    <property type="entry name" value="ABATE"/>
</dbReference>
<protein>
    <recommendedName>
        <fullName evidence="1">Zinc finger CGNR domain-containing protein</fullName>
    </recommendedName>
</protein>
<dbReference type="Proteomes" id="UP000237340">
    <property type="component" value="Unassembled WGS sequence"/>
</dbReference>
<dbReference type="InterPro" id="IPR023286">
    <property type="entry name" value="ABATE_dom_sf"/>
</dbReference>
<dbReference type="InterPro" id="IPR021005">
    <property type="entry name" value="Znf_CGNR"/>
</dbReference>
<dbReference type="AlphaFoldDB" id="A0A2S3Z9Q1"/>
<evidence type="ECO:0000259" key="1">
    <source>
        <dbReference type="Pfam" id="PF11706"/>
    </source>
</evidence>
<keyword evidence="3" id="KW-1185">Reference proteome</keyword>
<dbReference type="Gene3D" id="1.10.3300.10">
    <property type="entry name" value="Jann2411-like domain"/>
    <property type="match status" value="1"/>
</dbReference>
<evidence type="ECO:0000313" key="3">
    <source>
        <dbReference type="Proteomes" id="UP000237340"/>
    </source>
</evidence>
<feature type="domain" description="Zinc finger CGNR" evidence="1">
    <location>
        <begin position="154"/>
        <end position="191"/>
    </location>
</feature>
<evidence type="ECO:0000313" key="2">
    <source>
        <dbReference type="EMBL" id="POH62303.1"/>
    </source>
</evidence>